<feature type="transmembrane region" description="Helical" evidence="8">
    <location>
        <begin position="163"/>
        <end position="185"/>
    </location>
</feature>
<feature type="transmembrane region" description="Helical" evidence="8">
    <location>
        <begin position="275"/>
        <end position="297"/>
    </location>
</feature>
<feature type="transmembrane region" description="Helical" evidence="8">
    <location>
        <begin position="133"/>
        <end position="151"/>
    </location>
</feature>
<feature type="transmembrane region" description="Helical" evidence="8">
    <location>
        <begin position="331"/>
        <end position="352"/>
    </location>
</feature>
<evidence type="ECO:0000259" key="9">
    <source>
        <dbReference type="Pfam" id="PF00361"/>
    </source>
</evidence>
<evidence type="ECO:0000256" key="6">
    <source>
        <dbReference type="ARBA" id="ARBA00023136"/>
    </source>
</evidence>
<dbReference type="NCBIfam" id="NF009309">
    <property type="entry name" value="PRK12666.1"/>
    <property type="match status" value="1"/>
</dbReference>
<dbReference type="Pfam" id="PF00361">
    <property type="entry name" value="Proton_antipo_M"/>
    <property type="match status" value="1"/>
</dbReference>
<evidence type="ECO:0000256" key="4">
    <source>
        <dbReference type="ARBA" id="ARBA00022692"/>
    </source>
</evidence>
<evidence type="ECO:0000256" key="2">
    <source>
        <dbReference type="ARBA" id="ARBA00005346"/>
    </source>
</evidence>
<keyword evidence="3" id="KW-1003">Cell membrane</keyword>
<evidence type="ECO:0000313" key="10">
    <source>
        <dbReference type="EMBL" id="KAF1696996.1"/>
    </source>
</evidence>
<evidence type="ECO:0000256" key="5">
    <source>
        <dbReference type="ARBA" id="ARBA00022989"/>
    </source>
</evidence>
<sequence>MSHLPVLAILVPLFAAASVLFFENRRFGVPVQRIVAWASLAAMLVVSVLLLIEASSGRIPVYLVGDWPARLGIALMVDRLSALMLLVGQLLAAACLLHACAGWDRRAPHFHAFFQFQLMGLNGAFLTGDAFNLFVFFEVLLIASYGLMLSGGRGERMRAGLHYVAFNVAASTLFLMALGLLYGLLGTLNMAEMAVRVAQAPPEDLVLIQSAAGLLLVVFCAKAALLPLYFWLPQTYTHAPAAVAALFAVMTKVGLYAVLRFGTLSFGAAGPLAGFAWPALLVLGGATLALAALGVLASRRLRSLAAYLVLGSAATLFIAFALATSGTIAAGLYYLVHSTFAGAALFLLADLIRRRRGSAGDRKDLVSALPGRMVPGVLFLFAAVSLAGLPPLSGFLGKLMLLEAVPAGATTAWVWALVLGSSFLMLVGLARAGTRLFWRVEPWPDAPPERMAAYTPLDAMPAVPSRPLETAATILLLGYGIALVVAAAPLLDYTRATAAQLQSPGDYVQQVRAAKPAMRQP</sequence>
<dbReference type="InterPro" id="IPR001750">
    <property type="entry name" value="ND/Mrp_TM"/>
</dbReference>
<accession>A0ABQ6ZBK6</accession>
<comment type="similarity">
    <text evidence="2">Belongs to the CPA3 antiporters (TC 2.A.63) subunit D family.</text>
</comment>
<name>A0ABQ6ZBK6_9GAMM</name>
<keyword evidence="5 8" id="KW-1133">Transmembrane helix</keyword>
<keyword evidence="6 8" id="KW-0472">Membrane</keyword>
<evidence type="ECO:0000256" key="7">
    <source>
        <dbReference type="RuleBase" id="RU000320"/>
    </source>
</evidence>
<dbReference type="PANTHER" id="PTHR42703">
    <property type="entry name" value="NADH DEHYDROGENASE"/>
    <property type="match status" value="1"/>
</dbReference>
<dbReference type="InterPro" id="IPR003918">
    <property type="entry name" value="NADH_UbQ_OxRdtase"/>
</dbReference>
<gene>
    <name evidence="10" type="ORF">CSC65_02875</name>
</gene>
<comment type="subcellular location">
    <subcellularLocation>
        <location evidence="1">Cell membrane</location>
        <topology evidence="1">Multi-pass membrane protein</topology>
    </subcellularLocation>
    <subcellularLocation>
        <location evidence="7">Membrane</location>
        <topology evidence="7">Multi-pass membrane protein</topology>
    </subcellularLocation>
</comment>
<dbReference type="RefSeq" id="WP_162408466.1">
    <property type="nucleotide sequence ID" value="NZ_CP093331.1"/>
</dbReference>
<dbReference type="PANTHER" id="PTHR42703:SF1">
    <property type="entry name" value="NA(+)_H(+) ANTIPORTER SUBUNIT D1"/>
    <property type="match status" value="1"/>
</dbReference>
<organism evidence="10 11">
    <name type="scientific">Pseudoxanthomonas daejeonensis</name>
    <dbReference type="NCBI Taxonomy" id="266062"/>
    <lineage>
        <taxon>Bacteria</taxon>
        <taxon>Pseudomonadati</taxon>
        <taxon>Pseudomonadota</taxon>
        <taxon>Gammaproteobacteria</taxon>
        <taxon>Lysobacterales</taxon>
        <taxon>Lysobacteraceae</taxon>
        <taxon>Pseudoxanthomonas</taxon>
    </lineage>
</organism>
<feature type="transmembrane region" description="Helical" evidence="8">
    <location>
        <begin position="239"/>
        <end position="259"/>
    </location>
</feature>
<dbReference type="EMBL" id="PDWN01000002">
    <property type="protein sequence ID" value="KAF1696996.1"/>
    <property type="molecule type" value="Genomic_DNA"/>
</dbReference>
<dbReference type="PRINTS" id="PR01437">
    <property type="entry name" value="NUOXDRDTASE4"/>
</dbReference>
<protein>
    <submittedName>
        <fullName evidence="10">Monovalent cation/H+ antiporter subunit D</fullName>
    </submittedName>
</protein>
<feature type="transmembrane region" description="Helical" evidence="8">
    <location>
        <begin position="373"/>
        <end position="392"/>
    </location>
</feature>
<keyword evidence="11" id="KW-1185">Reference proteome</keyword>
<feature type="transmembrane region" description="Helical" evidence="8">
    <location>
        <begin position="6"/>
        <end position="22"/>
    </location>
</feature>
<feature type="transmembrane region" description="Helical" evidence="8">
    <location>
        <begin position="412"/>
        <end position="430"/>
    </location>
</feature>
<feature type="transmembrane region" description="Helical" evidence="8">
    <location>
        <begin position="109"/>
        <end position="127"/>
    </location>
</feature>
<feature type="transmembrane region" description="Helical" evidence="8">
    <location>
        <begin position="304"/>
        <end position="325"/>
    </location>
</feature>
<evidence type="ECO:0000256" key="3">
    <source>
        <dbReference type="ARBA" id="ARBA00022475"/>
    </source>
</evidence>
<evidence type="ECO:0000256" key="1">
    <source>
        <dbReference type="ARBA" id="ARBA00004651"/>
    </source>
</evidence>
<reference evidence="10 11" key="1">
    <citation type="submission" date="2017-10" db="EMBL/GenBank/DDBJ databases">
        <title>Whole genome sequencing of members of genus Pseudoxanthomonas.</title>
        <authorList>
            <person name="Kumar S."/>
            <person name="Bansal K."/>
            <person name="Kaur A."/>
            <person name="Patil P."/>
            <person name="Sharma S."/>
            <person name="Patil P.B."/>
        </authorList>
    </citation>
    <scope>NUCLEOTIDE SEQUENCE [LARGE SCALE GENOMIC DNA]</scope>
    <source>
        <strain evidence="10 11">DSM 17801</strain>
    </source>
</reference>
<dbReference type="Proteomes" id="UP000788419">
    <property type="component" value="Unassembled WGS sequence"/>
</dbReference>
<feature type="transmembrane region" description="Helical" evidence="8">
    <location>
        <begin position="205"/>
        <end position="232"/>
    </location>
</feature>
<keyword evidence="4 7" id="KW-0812">Transmembrane</keyword>
<proteinExistence type="inferred from homology"/>
<dbReference type="InterPro" id="IPR050586">
    <property type="entry name" value="CPA3_Na-H_Antiporter_D"/>
</dbReference>
<feature type="transmembrane region" description="Helical" evidence="8">
    <location>
        <begin position="470"/>
        <end position="491"/>
    </location>
</feature>
<evidence type="ECO:0000256" key="8">
    <source>
        <dbReference type="SAM" id="Phobius"/>
    </source>
</evidence>
<evidence type="ECO:0000313" key="11">
    <source>
        <dbReference type="Proteomes" id="UP000788419"/>
    </source>
</evidence>
<feature type="transmembrane region" description="Helical" evidence="8">
    <location>
        <begin position="34"/>
        <end position="52"/>
    </location>
</feature>
<comment type="caution">
    <text evidence="10">The sequence shown here is derived from an EMBL/GenBank/DDBJ whole genome shotgun (WGS) entry which is preliminary data.</text>
</comment>
<feature type="domain" description="NADH:quinone oxidoreductase/Mrp antiporter transmembrane" evidence="9">
    <location>
        <begin position="129"/>
        <end position="420"/>
    </location>
</feature>
<feature type="transmembrane region" description="Helical" evidence="8">
    <location>
        <begin position="72"/>
        <end position="97"/>
    </location>
</feature>